<sequence>MRVSRLLSRAFTTLRTGRLAGTRTPPGRKILYRKIPYRASRLPPHLDTHVRDTHDVDGAAYTPQRTSGAVFVHVDARATPWTMGAFTRCFCCRWWGRDGLW</sequence>
<name>A0A401Z2K2_9ACTN</name>
<gene>
    <name evidence="1" type="ORF">EHYA_08775</name>
</gene>
<protein>
    <submittedName>
        <fullName evidence="1">Uncharacterized protein</fullName>
    </submittedName>
</protein>
<accession>A0A401Z2K2</accession>
<comment type="caution">
    <text evidence="1">The sequence shown here is derived from an EMBL/GenBank/DDBJ whole genome shotgun (WGS) entry which is preliminary data.</text>
</comment>
<dbReference type="RefSeq" id="WP_126642706.1">
    <property type="nucleotide sequence ID" value="NZ_BIFH01000044.1"/>
</dbReference>
<dbReference type="EMBL" id="BIFH01000044">
    <property type="protein sequence ID" value="GCE01036.1"/>
    <property type="molecule type" value="Genomic_DNA"/>
</dbReference>
<dbReference type="Proteomes" id="UP000286931">
    <property type="component" value="Unassembled WGS sequence"/>
</dbReference>
<evidence type="ECO:0000313" key="1">
    <source>
        <dbReference type="EMBL" id="GCE01036.1"/>
    </source>
</evidence>
<proteinExistence type="predicted"/>
<dbReference type="AlphaFoldDB" id="A0A401Z2K2"/>
<organism evidence="1 2">
    <name type="scientific">Embleya hyalina</name>
    <dbReference type="NCBI Taxonomy" id="516124"/>
    <lineage>
        <taxon>Bacteria</taxon>
        <taxon>Bacillati</taxon>
        <taxon>Actinomycetota</taxon>
        <taxon>Actinomycetes</taxon>
        <taxon>Kitasatosporales</taxon>
        <taxon>Streptomycetaceae</taxon>
        <taxon>Embleya</taxon>
    </lineage>
</organism>
<reference evidence="1 2" key="1">
    <citation type="submission" date="2018-12" db="EMBL/GenBank/DDBJ databases">
        <title>Draft genome sequence of Embleya hyalina NBRC 13850T.</title>
        <authorList>
            <person name="Komaki H."/>
            <person name="Hosoyama A."/>
            <person name="Kimura A."/>
            <person name="Ichikawa N."/>
            <person name="Tamura T."/>
        </authorList>
    </citation>
    <scope>NUCLEOTIDE SEQUENCE [LARGE SCALE GENOMIC DNA]</scope>
    <source>
        <strain evidence="1 2">NBRC 13850</strain>
    </source>
</reference>
<evidence type="ECO:0000313" key="2">
    <source>
        <dbReference type="Proteomes" id="UP000286931"/>
    </source>
</evidence>
<keyword evidence="2" id="KW-1185">Reference proteome</keyword>